<reference evidence="2" key="2">
    <citation type="submission" date="2025-08" db="UniProtKB">
        <authorList>
            <consortium name="RefSeq"/>
        </authorList>
    </citation>
    <scope>IDENTIFICATION</scope>
    <source>
        <tissue evidence="2">Leaf</tissue>
    </source>
</reference>
<dbReference type="GeneID" id="108818697"/>
<organism evidence="1 2">
    <name type="scientific">Raphanus sativus</name>
    <name type="common">Radish</name>
    <name type="synonym">Raphanus raphanistrum var. sativus</name>
    <dbReference type="NCBI Taxonomy" id="3726"/>
    <lineage>
        <taxon>Eukaryota</taxon>
        <taxon>Viridiplantae</taxon>
        <taxon>Streptophyta</taxon>
        <taxon>Embryophyta</taxon>
        <taxon>Tracheophyta</taxon>
        <taxon>Spermatophyta</taxon>
        <taxon>Magnoliopsida</taxon>
        <taxon>eudicotyledons</taxon>
        <taxon>Gunneridae</taxon>
        <taxon>Pentapetalae</taxon>
        <taxon>rosids</taxon>
        <taxon>malvids</taxon>
        <taxon>Brassicales</taxon>
        <taxon>Brassicaceae</taxon>
        <taxon>Brassiceae</taxon>
        <taxon>Raphanus</taxon>
    </lineage>
</organism>
<dbReference type="InterPro" id="IPR006462">
    <property type="entry name" value="MS5"/>
</dbReference>
<sequence>MGEMADALRGLLESGKLSEEDCLYIERGLGKNVVGLPAKEKEKEKEVDGWASSDEEEEVDEEYRRQVQESWGFDIDVHVRIPERGIYPHELGKRQPPSDISLYGRLGVHCFNFEKGRKLQFMGIPKYNIGFNIWNYYYITVEVKDLVDDSAHILQSSVTGCFPMNGEHLRVLTEICRLKPEKPGEEGDLTQINEEPVDELYRGRMPNFLSEAKPDDRLRFYEVQEQDICENDWLRLYTDFALYCYWRYNEEAFKSCLPAEINKILVETFETHTDPSLKLKSSNAIFHINFTAKSCDYISVVRRTKDGRTGHIILEISTWTNPPSSP</sequence>
<dbReference type="Pfam" id="PF04776">
    <property type="entry name" value="protein_MS5"/>
    <property type="match status" value="1"/>
</dbReference>
<dbReference type="KEGG" id="rsz:108818697"/>
<protein>
    <submittedName>
        <fullName evidence="2">UPF0725 protein At3g44770</fullName>
    </submittedName>
</protein>
<reference evidence="1" key="1">
    <citation type="journal article" date="2019" name="Database">
        <title>The radish genome database (RadishGD): an integrated information resource for radish genomics.</title>
        <authorList>
            <person name="Yu H.J."/>
            <person name="Baek S."/>
            <person name="Lee Y.J."/>
            <person name="Cho A."/>
            <person name="Mun J.H."/>
        </authorList>
    </citation>
    <scope>NUCLEOTIDE SEQUENCE [LARGE SCALE GENOMIC DNA]</scope>
    <source>
        <strain evidence="1">cv. WK10039</strain>
    </source>
</reference>
<dbReference type="PANTHER" id="PTHR31260">
    <property type="entry name" value="CYSTATIN/MONELLIN SUPERFAMILY PROTEIN"/>
    <property type="match status" value="1"/>
</dbReference>
<name>A0A6J0KHZ6_RAPSA</name>
<keyword evidence="1" id="KW-1185">Reference proteome</keyword>
<evidence type="ECO:0000313" key="2">
    <source>
        <dbReference type="RefSeq" id="XP_018447121.1"/>
    </source>
</evidence>
<accession>A0A6J0KHZ6</accession>
<evidence type="ECO:0000313" key="1">
    <source>
        <dbReference type="Proteomes" id="UP000504610"/>
    </source>
</evidence>
<dbReference type="RefSeq" id="XP_018447121.1">
    <property type="nucleotide sequence ID" value="XM_018591619.2"/>
</dbReference>
<proteinExistence type="predicted"/>
<dbReference type="OrthoDB" id="1096941at2759"/>
<dbReference type="NCBIfam" id="TIGR01572">
    <property type="entry name" value="A_thl_para_3677"/>
    <property type="match status" value="1"/>
</dbReference>
<dbReference type="Proteomes" id="UP000504610">
    <property type="component" value="Chromosome 8"/>
</dbReference>
<gene>
    <name evidence="2" type="primary">LOC108818697</name>
</gene>
<dbReference type="AlphaFoldDB" id="A0A6J0KHZ6"/>
<dbReference type="PANTHER" id="PTHR31260:SF32">
    <property type="match status" value="1"/>
</dbReference>